<dbReference type="InterPro" id="IPR007353">
    <property type="entry name" value="DUF421"/>
</dbReference>
<gene>
    <name evidence="10" type="ORF">GCM10008025_25580</name>
</gene>
<feature type="domain" description="YetF-like N-terminal transmembrane" evidence="9">
    <location>
        <begin position="4"/>
        <end position="76"/>
    </location>
</feature>
<dbReference type="GO" id="GO:0005886">
    <property type="term" value="C:plasma membrane"/>
    <property type="evidence" value="ECO:0007669"/>
    <property type="project" value="UniProtKB-SubCell"/>
</dbReference>
<accession>A0A916S3K7</accession>
<evidence type="ECO:0000256" key="1">
    <source>
        <dbReference type="ARBA" id="ARBA00004651"/>
    </source>
</evidence>
<dbReference type="Gene3D" id="3.30.240.20">
    <property type="entry name" value="bsu07140 like domains"/>
    <property type="match status" value="2"/>
</dbReference>
<dbReference type="Proteomes" id="UP000613512">
    <property type="component" value="Unassembled WGS sequence"/>
</dbReference>
<feature type="transmembrane region" description="Helical" evidence="7">
    <location>
        <begin position="33"/>
        <end position="53"/>
    </location>
</feature>
<reference evidence="10" key="1">
    <citation type="journal article" date="2014" name="Int. J. Syst. Evol. Microbiol.">
        <title>Complete genome sequence of Corynebacterium casei LMG S-19264T (=DSM 44701T), isolated from a smear-ripened cheese.</title>
        <authorList>
            <consortium name="US DOE Joint Genome Institute (JGI-PGF)"/>
            <person name="Walter F."/>
            <person name="Albersmeier A."/>
            <person name="Kalinowski J."/>
            <person name="Ruckert C."/>
        </authorList>
    </citation>
    <scope>NUCLEOTIDE SEQUENCE</scope>
    <source>
        <strain evidence="10">CGMCC 1.12408</strain>
    </source>
</reference>
<feature type="transmembrane region" description="Helical" evidence="7">
    <location>
        <begin position="59"/>
        <end position="81"/>
    </location>
</feature>
<dbReference type="Pfam" id="PF07870">
    <property type="entry name" value="DUF1657"/>
    <property type="match status" value="1"/>
</dbReference>
<evidence type="ECO:0000259" key="8">
    <source>
        <dbReference type="Pfam" id="PF04239"/>
    </source>
</evidence>
<evidence type="ECO:0000256" key="3">
    <source>
        <dbReference type="ARBA" id="ARBA00022475"/>
    </source>
</evidence>
<evidence type="ECO:0000256" key="4">
    <source>
        <dbReference type="ARBA" id="ARBA00022692"/>
    </source>
</evidence>
<evidence type="ECO:0000313" key="11">
    <source>
        <dbReference type="Proteomes" id="UP000613512"/>
    </source>
</evidence>
<evidence type="ECO:0000256" key="6">
    <source>
        <dbReference type="ARBA" id="ARBA00023136"/>
    </source>
</evidence>
<comment type="caution">
    <text evidence="10">The sequence shown here is derived from an EMBL/GenBank/DDBJ whole genome shotgun (WGS) entry which is preliminary data.</text>
</comment>
<sequence>MPEYVLTIIRSVIAFILLLIMARIMGKKQISQLTFFDYCVGITIGSIAASLAVDQGIKITNGLIALLIWGIIPLVLGVLGLKSKWFHQLTDGKADVVIENGQILEKNLRKNQLAIEELMILLREKNVYNIEEVEMAIFETNGQISVLKKSEVQPVTPKLLGTPVKRDHGPTIIISDGHIMENSISKLGISKEWILAEIEKQGASKLEDVFLAQVDSMGNVYVDLYEDNLKRNTLKQKPNVAASLKKIKEEFETIAIQSEDQKVKELYTREAEKLQLMIENISPNINK</sequence>
<dbReference type="PANTHER" id="PTHR34582:SF7">
    <property type="entry name" value="UPF0702 TRANSMEMBRANE PROTEIN YDFS"/>
    <property type="match status" value="1"/>
</dbReference>
<comment type="similarity">
    <text evidence="2">Belongs to the UPF0702 family.</text>
</comment>
<keyword evidence="5 7" id="KW-1133">Transmembrane helix</keyword>
<evidence type="ECO:0008006" key="12">
    <source>
        <dbReference type="Google" id="ProtNLM"/>
    </source>
</evidence>
<protein>
    <recommendedName>
        <fullName evidence="12">DUF421 domain-containing protein</fullName>
    </recommendedName>
</protein>
<feature type="transmembrane region" description="Helical" evidence="7">
    <location>
        <begin position="6"/>
        <end position="26"/>
    </location>
</feature>
<evidence type="ECO:0000313" key="10">
    <source>
        <dbReference type="EMBL" id="GGA81113.1"/>
    </source>
</evidence>
<keyword evidence="3" id="KW-1003">Cell membrane</keyword>
<dbReference type="InterPro" id="IPR012452">
    <property type="entry name" value="DUF1657"/>
</dbReference>
<keyword evidence="6 7" id="KW-0472">Membrane</keyword>
<dbReference type="EMBL" id="BMEY01000013">
    <property type="protein sequence ID" value="GGA81113.1"/>
    <property type="molecule type" value="Genomic_DNA"/>
</dbReference>
<comment type="subcellular location">
    <subcellularLocation>
        <location evidence="1">Cell membrane</location>
        <topology evidence="1">Multi-pass membrane protein</topology>
    </subcellularLocation>
</comment>
<dbReference type="InterPro" id="IPR023090">
    <property type="entry name" value="UPF0702_alpha/beta_dom_sf"/>
</dbReference>
<feature type="domain" description="YetF C-terminal" evidence="8">
    <location>
        <begin position="82"/>
        <end position="215"/>
    </location>
</feature>
<organism evidence="10 11">
    <name type="scientific">Ornithinibacillus halotolerans</name>
    <dbReference type="NCBI Taxonomy" id="1274357"/>
    <lineage>
        <taxon>Bacteria</taxon>
        <taxon>Bacillati</taxon>
        <taxon>Bacillota</taxon>
        <taxon>Bacilli</taxon>
        <taxon>Bacillales</taxon>
        <taxon>Bacillaceae</taxon>
        <taxon>Ornithinibacillus</taxon>
    </lineage>
</organism>
<evidence type="ECO:0000256" key="5">
    <source>
        <dbReference type="ARBA" id="ARBA00022989"/>
    </source>
</evidence>
<evidence type="ECO:0000256" key="2">
    <source>
        <dbReference type="ARBA" id="ARBA00006448"/>
    </source>
</evidence>
<name>A0A916S3K7_9BACI</name>
<dbReference type="InterPro" id="IPR048454">
    <property type="entry name" value="YetF_N"/>
</dbReference>
<evidence type="ECO:0000256" key="7">
    <source>
        <dbReference type="SAM" id="Phobius"/>
    </source>
</evidence>
<dbReference type="Pfam" id="PF04239">
    <property type="entry name" value="DUF421"/>
    <property type="match status" value="1"/>
</dbReference>
<keyword evidence="11" id="KW-1185">Reference proteome</keyword>
<reference evidence="10" key="2">
    <citation type="submission" date="2020-09" db="EMBL/GenBank/DDBJ databases">
        <authorList>
            <person name="Sun Q."/>
            <person name="Zhou Y."/>
        </authorList>
    </citation>
    <scope>NUCLEOTIDE SEQUENCE</scope>
    <source>
        <strain evidence="10">CGMCC 1.12408</strain>
    </source>
</reference>
<dbReference type="PANTHER" id="PTHR34582">
    <property type="entry name" value="UPF0702 TRANSMEMBRANE PROTEIN YCAP"/>
    <property type="match status" value="1"/>
</dbReference>
<evidence type="ECO:0000259" key="9">
    <source>
        <dbReference type="Pfam" id="PF20730"/>
    </source>
</evidence>
<dbReference type="RefSeq" id="WP_188385057.1">
    <property type="nucleotide sequence ID" value="NZ_BMEY01000013.1"/>
</dbReference>
<proteinExistence type="inferred from homology"/>
<keyword evidence="4 7" id="KW-0812">Transmembrane</keyword>
<dbReference type="AlphaFoldDB" id="A0A916S3K7"/>
<dbReference type="Pfam" id="PF20730">
    <property type="entry name" value="YetF_N"/>
    <property type="match status" value="1"/>
</dbReference>